<dbReference type="InterPro" id="IPR000467">
    <property type="entry name" value="G_patch_dom"/>
</dbReference>
<dbReference type="EMBL" id="JADGJW010000942">
    <property type="protein sequence ID" value="KAJ3209408.1"/>
    <property type="molecule type" value="Genomic_DNA"/>
</dbReference>
<feature type="compositionally biased region" description="Basic residues" evidence="1">
    <location>
        <begin position="349"/>
        <end position="363"/>
    </location>
</feature>
<organism evidence="3 4">
    <name type="scientific">Clydaea vesicula</name>
    <dbReference type="NCBI Taxonomy" id="447962"/>
    <lineage>
        <taxon>Eukaryota</taxon>
        <taxon>Fungi</taxon>
        <taxon>Fungi incertae sedis</taxon>
        <taxon>Chytridiomycota</taxon>
        <taxon>Chytridiomycota incertae sedis</taxon>
        <taxon>Chytridiomycetes</taxon>
        <taxon>Lobulomycetales</taxon>
        <taxon>Lobulomycetaceae</taxon>
        <taxon>Clydaea</taxon>
    </lineage>
</organism>
<evidence type="ECO:0000259" key="2">
    <source>
        <dbReference type="PROSITE" id="PS50174"/>
    </source>
</evidence>
<protein>
    <recommendedName>
        <fullName evidence="2">G-patch domain-containing protein</fullName>
    </recommendedName>
</protein>
<keyword evidence="4" id="KW-1185">Reference proteome</keyword>
<dbReference type="SMART" id="SM00443">
    <property type="entry name" value="G_patch"/>
    <property type="match status" value="1"/>
</dbReference>
<dbReference type="PANTHER" id="PTHR23149:SF27">
    <property type="entry name" value="PIN2_TERF1-INTERACTING TELOMERASE INHIBITOR 1"/>
    <property type="match status" value="1"/>
</dbReference>
<accession>A0AAD5XVT8</accession>
<dbReference type="Proteomes" id="UP001211065">
    <property type="component" value="Unassembled WGS sequence"/>
</dbReference>
<comment type="caution">
    <text evidence="3">The sequence shown here is derived from an EMBL/GenBank/DDBJ whole genome shotgun (WGS) entry which is preliminary data.</text>
</comment>
<reference evidence="3" key="1">
    <citation type="submission" date="2020-05" db="EMBL/GenBank/DDBJ databases">
        <title>Phylogenomic resolution of chytrid fungi.</title>
        <authorList>
            <person name="Stajich J.E."/>
            <person name="Amses K."/>
            <person name="Simmons R."/>
            <person name="Seto K."/>
            <person name="Myers J."/>
            <person name="Bonds A."/>
            <person name="Quandt C.A."/>
            <person name="Barry K."/>
            <person name="Liu P."/>
            <person name="Grigoriev I."/>
            <person name="Longcore J.E."/>
            <person name="James T.Y."/>
        </authorList>
    </citation>
    <scope>NUCLEOTIDE SEQUENCE</scope>
    <source>
        <strain evidence="3">JEL0476</strain>
    </source>
</reference>
<gene>
    <name evidence="3" type="ORF">HK099_008517</name>
</gene>
<dbReference type="InterPro" id="IPR050656">
    <property type="entry name" value="PINX1"/>
</dbReference>
<dbReference type="Pfam" id="PF01585">
    <property type="entry name" value="G-patch"/>
    <property type="match status" value="1"/>
</dbReference>
<feature type="compositionally biased region" description="Basic and acidic residues" evidence="1">
    <location>
        <begin position="288"/>
        <end position="301"/>
    </location>
</feature>
<dbReference type="GO" id="GO:0003676">
    <property type="term" value="F:nucleic acid binding"/>
    <property type="evidence" value="ECO:0007669"/>
    <property type="project" value="InterPro"/>
</dbReference>
<dbReference type="AlphaFoldDB" id="A0AAD5XVT8"/>
<evidence type="ECO:0000313" key="3">
    <source>
        <dbReference type="EMBL" id="KAJ3209408.1"/>
    </source>
</evidence>
<evidence type="ECO:0000313" key="4">
    <source>
        <dbReference type="Proteomes" id="UP001211065"/>
    </source>
</evidence>
<sequence>MGLAGTKNRQKIGLDPNNKTWADDKSKFGFKLLSKMGWEQGKGLGAKSDGISEHVKVSYKKDTLGVGADKRTIDNWLDNTSAFDALLKNLNDNLETNKTEDIENVTVFEKCGVAVEEKVEKLVSNGRLSHRKKWLRNKSVSNFDSKALSMILGERPTFVEKQCDVKETNKEELIVEVLEKKSLEKQDGNNIVKNINMQDYFKSMMSKKYITPPLESSGTEDEVEENNLCRGLGLGYSEKQVLVEKIEPPFANNSTVAFNKSEEEPKKIFKESKEEKKKLKKLKKQKKREKELQIEELEKVKKSQKKKEKSKKESNSDDTPIIEVLKKKSNKKRKMEETDIEVGEDVSTKKKSSKKSSKKSKRN</sequence>
<dbReference type="PANTHER" id="PTHR23149">
    <property type="entry name" value="G PATCH DOMAIN CONTAINING PROTEIN"/>
    <property type="match status" value="1"/>
</dbReference>
<dbReference type="GO" id="GO:0005730">
    <property type="term" value="C:nucleolus"/>
    <property type="evidence" value="ECO:0007669"/>
    <property type="project" value="TreeGrafter"/>
</dbReference>
<evidence type="ECO:0000256" key="1">
    <source>
        <dbReference type="SAM" id="MobiDB-lite"/>
    </source>
</evidence>
<name>A0AAD5XVT8_9FUNG</name>
<feature type="domain" description="G-patch" evidence="2">
    <location>
        <begin position="25"/>
        <end position="71"/>
    </location>
</feature>
<feature type="region of interest" description="Disordered" evidence="1">
    <location>
        <begin position="272"/>
        <end position="363"/>
    </location>
</feature>
<dbReference type="PROSITE" id="PS50174">
    <property type="entry name" value="G_PATCH"/>
    <property type="match status" value="1"/>
</dbReference>
<feature type="compositionally biased region" description="Basic residues" evidence="1">
    <location>
        <begin position="278"/>
        <end position="287"/>
    </location>
</feature>
<proteinExistence type="predicted"/>
<dbReference type="GO" id="GO:0010521">
    <property type="term" value="F:telomerase inhibitor activity"/>
    <property type="evidence" value="ECO:0007669"/>
    <property type="project" value="TreeGrafter"/>
</dbReference>